<dbReference type="Proteomes" id="UP000694871">
    <property type="component" value="Unplaced"/>
</dbReference>
<proteinExistence type="predicted"/>
<name>A0ABM1JJ25_GEKJA</name>
<accession>A0ABM1JJ25</accession>
<dbReference type="SMART" id="SM00276">
    <property type="entry name" value="GLECT"/>
    <property type="match status" value="1"/>
</dbReference>
<evidence type="ECO:0000259" key="3">
    <source>
        <dbReference type="PROSITE" id="PS51304"/>
    </source>
</evidence>
<dbReference type="InterPro" id="IPR013320">
    <property type="entry name" value="ConA-like_dom_sf"/>
</dbReference>
<organism evidence="4 5">
    <name type="scientific">Gekko japonicus</name>
    <name type="common">Schlegel's Japanese gecko</name>
    <dbReference type="NCBI Taxonomy" id="146911"/>
    <lineage>
        <taxon>Eukaryota</taxon>
        <taxon>Metazoa</taxon>
        <taxon>Chordata</taxon>
        <taxon>Craniata</taxon>
        <taxon>Vertebrata</taxon>
        <taxon>Euteleostomi</taxon>
        <taxon>Lepidosauria</taxon>
        <taxon>Squamata</taxon>
        <taxon>Bifurcata</taxon>
        <taxon>Gekkota</taxon>
        <taxon>Gekkonidae</taxon>
        <taxon>Gekkoninae</taxon>
        <taxon>Gekko</taxon>
    </lineage>
</organism>
<evidence type="ECO:0000313" key="5">
    <source>
        <dbReference type="RefSeq" id="XP_015261462.1"/>
    </source>
</evidence>
<keyword evidence="4" id="KW-1185">Reference proteome</keyword>
<dbReference type="InterPro" id="IPR044156">
    <property type="entry name" value="Galectin-like"/>
</dbReference>
<reference evidence="5" key="1">
    <citation type="submission" date="2025-08" db="UniProtKB">
        <authorList>
            <consortium name="RefSeq"/>
        </authorList>
    </citation>
    <scope>IDENTIFICATION</scope>
</reference>
<sequence>MPGITCTNIRVAPGQRIAVKGDIPTGAKSFVINLGKKEDEIMMHFNSRFDAHGDVRTIVCNSKSGAQWGKEHRESSFPFQEGTTAEIIFSHDKKELTVTLPDNTQFKFPNSSGHEGIEYICVDGDIAFKGISLI</sequence>
<dbReference type="PANTHER" id="PTHR11346">
    <property type="entry name" value="GALECTIN"/>
    <property type="match status" value="1"/>
</dbReference>
<evidence type="ECO:0000256" key="1">
    <source>
        <dbReference type="ARBA" id="ARBA00022734"/>
    </source>
</evidence>
<dbReference type="InterPro" id="IPR001079">
    <property type="entry name" value="Galectin_CRD"/>
</dbReference>
<dbReference type="Gene3D" id="2.60.120.200">
    <property type="match status" value="1"/>
</dbReference>
<protein>
    <recommendedName>
        <fullName evidence="2">Galectin</fullName>
    </recommendedName>
</protein>
<dbReference type="PROSITE" id="PS51304">
    <property type="entry name" value="GALECTIN"/>
    <property type="match status" value="1"/>
</dbReference>
<dbReference type="SMART" id="SM00908">
    <property type="entry name" value="Gal-bind_lectin"/>
    <property type="match status" value="1"/>
</dbReference>
<feature type="domain" description="Galectin" evidence="3">
    <location>
        <begin position="3"/>
        <end position="134"/>
    </location>
</feature>
<dbReference type="GeneID" id="107105926"/>
<dbReference type="Pfam" id="PF00337">
    <property type="entry name" value="Gal-bind_lectin"/>
    <property type="match status" value="1"/>
</dbReference>
<evidence type="ECO:0000313" key="4">
    <source>
        <dbReference type="Proteomes" id="UP000694871"/>
    </source>
</evidence>
<dbReference type="PANTHER" id="PTHR11346:SF97">
    <property type="entry name" value="GALECTIN-1"/>
    <property type="match status" value="1"/>
</dbReference>
<gene>
    <name evidence="5" type="primary">LGALS1</name>
</gene>
<dbReference type="RefSeq" id="XP_015261462.1">
    <property type="nucleotide sequence ID" value="XM_015405976.1"/>
</dbReference>
<evidence type="ECO:0000256" key="2">
    <source>
        <dbReference type="RuleBase" id="RU102079"/>
    </source>
</evidence>
<keyword evidence="1 2" id="KW-0430">Lectin</keyword>
<dbReference type="CDD" id="cd00070">
    <property type="entry name" value="GLECT"/>
    <property type="match status" value="1"/>
</dbReference>
<dbReference type="SUPFAM" id="SSF49899">
    <property type="entry name" value="Concanavalin A-like lectins/glucanases"/>
    <property type="match status" value="1"/>
</dbReference>